<reference evidence="1" key="1">
    <citation type="journal article" date="2015" name="Nature">
        <title>Complex archaea that bridge the gap between prokaryotes and eukaryotes.</title>
        <authorList>
            <person name="Spang A."/>
            <person name="Saw J.H."/>
            <person name="Jorgensen S.L."/>
            <person name="Zaremba-Niedzwiedzka K."/>
            <person name="Martijn J."/>
            <person name="Lind A.E."/>
            <person name="van Eijk R."/>
            <person name="Schleper C."/>
            <person name="Guy L."/>
            <person name="Ettema T.J."/>
        </authorList>
    </citation>
    <scope>NUCLEOTIDE SEQUENCE</scope>
</reference>
<feature type="non-terminal residue" evidence="1">
    <location>
        <position position="1"/>
    </location>
</feature>
<comment type="caution">
    <text evidence="1">The sequence shown here is derived from an EMBL/GenBank/DDBJ whole genome shotgun (WGS) entry which is preliminary data.</text>
</comment>
<gene>
    <name evidence="1" type="ORF">LCGC14_1799370</name>
</gene>
<organism evidence="1">
    <name type="scientific">marine sediment metagenome</name>
    <dbReference type="NCBI Taxonomy" id="412755"/>
    <lineage>
        <taxon>unclassified sequences</taxon>
        <taxon>metagenomes</taxon>
        <taxon>ecological metagenomes</taxon>
    </lineage>
</organism>
<dbReference type="EMBL" id="LAZR01017313">
    <property type="protein sequence ID" value="KKM00949.1"/>
    <property type="molecule type" value="Genomic_DNA"/>
</dbReference>
<evidence type="ECO:0000313" key="1">
    <source>
        <dbReference type="EMBL" id="KKM00949.1"/>
    </source>
</evidence>
<accession>A0A0F9GQ81</accession>
<protein>
    <submittedName>
        <fullName evidence="1">Uncharacterized protein</fullName>
    </submittedName>
</protein>
<proteinExistence type="predicted"/>
<name>A0A0F9GQ81_9ZZZZ</name>
<dbReference type="AlphaFoldDB" id="A0A0F9GQ81"/>
<sequence length="35" mass="4062">DTKAAVLAYRHLMRDARMVIAESKENNRYGNPNKQ</sequence>